<dbReference type="SUPFAM" id="SSF51366">
    <property type="entry name" value="Ribulose-phoshate binding barrel"/>
    <property type="match status" value="1"/>
</dbReference>
<gene>
    <name evidence="7" type="ORF">LCGC14_2767660</name>
</gene>
<dbReference type="AlphaFoldDB" id="A0A0F8YX21"/>
<evidence type="ECO:0000256" key="2">
    <source>
        <dbReference type="ARBA" id="ARBA00006350"/>
    </source>
</evidence>
<reference evidence="7" key="1">
    <citation type="journal article" date="2015" name="Nature">
        <title>Complex archaea that bridge the gap between prokaryotes and eukaryotes.</title>
        <authorList>
            <person name="Spang A."/>
            <person name="Saw J.H."/>
            <person name="Jorgensen S.L."/>
            <person name="Zaremba-Niedzwiedzka K."/>
            <person name="Martijn J."/>
            <person name="Lind A.E."/>
            <person name="van Eijk R."/>
            <person name="Schleper C."/>
            <person name="Guy L."/>
            <person name="Ettema T.J."/>
        </authorList>
    </citation>
    <scope>NUCLEOTIDE SEQUENCE</scope>
</reference>
<dbReference type="GO" id="GO:0004590">
    <property type="term" value="F:orotidine-5'-phosphate decarboxylase activity"/>
    <property type="evidence" value="ECO:0007669"/>
    <property type="project" value="InterPro"/>
</dbReference>
<dbReference type="NCBIfam" id="TIGR03128">
    <property type="entry name" value="RuMP_HxlA"/>
    <property type="match status" value="1"/>
</dbReference>
<dbReference type="PANTHER" id="PTHR35039">
    <property type="entry name" value="3-KETO-L-GULONATE-6-PHOSPHATE DECARBOXYLASE SGBH-RELATED"/>
    <property type="match status" value="1"/>
</dbReference>
<comment type="catalytic activity">
    <reaction evidence="1">
        <text>D-ribulose 5-phosphate + formaldehyde = D-arabino-hex-3-ulose 6-phosphate</text>
        <dbReference type="Rhea" id="RHEA:25201"/>
        <dbReference type="ChEBI" id="CHEBI:16842"/>
        <dbReference type="ChEBI" id="CHEBI:58121"/>
        <dbReference type="ChEBI" id="CHEBI:58542"/>
        <dbReference type="EC" id="4.1.2.43"/>
    </reaction>
</comment>
<feature type="domain" description="Orotidine 5'-phosphate decarboxylase" evidence="6">
    <location>
        <begin position="9"/>
        <end position="215"/>
    </location>
</feature>
<dbReference type="GO" id="GO:0043801">
    <property type="term" value="F:hexulose-6-phosphate synthase activity"/>
    <property type="evidence" value="ECO:0007669"/>
    <property type="project" value="UniProtKB-EC"/>
</dbReference>
<dbReference type="Pfam" id="PF00215">
    <property type="entry name" value="OMPdecase"/>
    <property type="match status" value="1"/>
</dbReference>
<dbReference type="PANTHER" id="PTHR35039:SF3">
    <property type="entry name" value="3-KETO-L-GULONATE-6-PHOSPHATE DECARBOXYLASE SGBH-RELATED"/>
    <property type="match status" value="1"/>
</dbReference>
<evidence type="ECO:0000259" key="6">
    <source>
        <dbReference type="SMART" id="SM00934"/>
    </source>
</evidence>
<dbReference type="InterPro" id="IPR041710">
    <property type="entry name" value="HPS/KGPDC"/>
</dbReference>
<evidence type="ECO:0000256" key="4">
    <source>
        <dbReference type="ARBA" id="ARBA00023239"/>
    </source>
</evidence>
<dbReference type="CDD" id="cd04726">
    <property type="entry name" value="KGPDC_HPS"/>
    <property type="match status" value="1"/>
</dbReference>
<dbReference type="GO" id="GO:0033982">
    <property type="term" value="F:3-dehydro-L-gulonate-6-phosphate decarboxylase activity"/>
    <property type="evidence" value="ECO:0007669"/>
    <property type="project" value="TreeGrafter"/>
</dbReference>
<sequence length="230" mass="25311">HKEDHQHPHLQVALDFEHLDDALAIARDVAPFVDIFEVGTPLIISEGMRAIQALRDAHPDKPVCVDLKTTDTGYLEVKLAAQAGANIITILADAYEVTIKEALRAAQEFNVEIMADLIISRSPVTTLAGLIDLKYEETKLHYALVHSGLDQQASRRAPLFELESVARLREHPRLAIAGGIRVTDISKILEIPVDIIIVGGGITRAQNPSKAAKEIRETIKNSLDNKENQI</sequence>
<dbReference type="GO" id="GO:0006207">
    <property type="term" value="P:'de novo' pyrimidine nucleobase biosynthetic process"/>
    <property type="evidence" value="ECO:0007669"/>
    <property type="project" value="InterPro"/>
</dbReference>
<dbReference type="SMART" id="SM00934">
    <property type="entry name" value="OMPdecase"/>
    <property type="match status" value="1"/>
</dbReference>
<evidence type="ECO:0000256" key="1">
    <source>
        <dbReference type="ARBA" id="ARBA00000718"/>
    </source>
</evidence>
<name>A0A0F8YX21_9ZZZZ</name>
<comment type="caution">
    <text evidence="7">The sequence shown here is derived from an EMBL/GenBank/DDBJ whole genome shotgun (WGS) entry which is preliminary data.</text>
</comment>
<protein>
    <recommendedName>
        <fullName evidence="3">3-hexulose-6-phosphate synthase</fullName>
        <ecNumber evidence="3">4.1.2.43</ecNumber>
    </recommendedName>
</protein>
<dbReference type="InterPro" id="IPR017553">
    <property type="entry name" value="3-hexulose-6-phosphate_synth"/>
</dbReference>
<keyword evidence="5" id="KW-0119">Carbohydrate metabolism</keyword>
<accession>A0A0F8YX21</accession>
<feature type="non-terminal residue" evidence="7">
    <location>
        <position position="1"/>
    </location>
</feature>
<dbReference type="InterPro" id="IPR013785">
    <property type="entry name" value="Aldolase_TIM"/>
</dbReference>
<dbReference type="InterPro" id="IPR001754">
    <property type="entry name" value="OMPdeCOase_dom"/>
</dbReference>
<dbReference type="EMBL" id="LAZR01051051">
    <property type="protein sequence ID" value="KKK85997.1"/>
    <property type="molecule type" value="Genomic_DNA"/>
</dbReference>
<dbReference type="Gene3D" id="3.20.20.70">
    <property type="entry name" value="Aldolase class I"/>
    <property type="match status" value="1"/>
</dbReference>
<proteinExistence type="inferred from homology"/>
<dbReference type="InterPro" id="IPR011060">
    <property type="entry name" value="RibuloseP-bd_barrel"/>
</dbReference>
<comment type="similarity">
    <text evidence="2">Belongs to the HPS/KGPDC family. HPS subfamily.</text>
</comment>
<dbReference type="GO" id="GO:0019854">
    <property type="term" value="P:L-ascorbic acid catabolic process"/>
    <property type="evidence" value="ECO:0007669"/>
    <property type="project" value="TreeGrafter"/>
</dbReference>
<dbReference type="EC" id="4.1.2.43" evidence="3"/>
<dbReference type="FunFam" id="3.20.20.70:FF:000022">
    <property type="entry name" value="3-keto-L-gulonate-6-phosphate decarboxylase UlaD"/>
    <property type="match status" value="1"/>
</dbReference>
<organism evidence="7">
    <name type="scientific">marine sediment metagenome</name>
    <dbReference type="NCBI Taxonomy" id="412755"/>
    <lineage>
        <taxon>unclassified sequences</taxon>
        <taxon>metagenomes</taxon>
        <taxon>ecological metagenomes</taxon>
    </lineage>
</organism>
<evidence type="ECO:0000256" key="3">
    <source>
        <dbReference type="ARBA" id="ARBA00012890"/>
    </source>
</evidence>
<evidence type="ECO:0000313" key="7">
    <source>
        <dbReference type="EMBL" id="KKK85997.1"/>
    </source>
</evidence>
<evidence type="ECO:0000256" key="5">
    <source>
        <dbReference type="ARBA" id="ARBA00023277"/>
    </source>
</evidence>
<keyword evidence="4" id="KW-0456">Lyase</keyword>